<dbReference type="AlphaFoldDB" id="A0A228I0D9"/>
<feature type="domain" description="SnoaL-like" evidence="1">
    <location>
        <begin position="7"/>
        <end position="119"/>
    </location>
</feature>
<dbReference type="EMBL" id="NKFA01000027">
    <property type="protein sequence ID" value="OXI35874.1"/>
    <property type="molecule type" value="Genomic_DNA"/>
</dbReference>
<evidence type="ECO:0000313" key="3">
    <source>
        <dbReference type="Proteomes" id="UP000214600"/>
    </source>
</evidence>
<name>A0A228I0D9_9BURK</name>
<dbReference type="Pfam" id="PF12680">
    <property type="entry name" value="SnoaL_2"/>
    <property type="match status" value="1"/>
</dbReference>
<sequence length="139" mass="15366">MNRRDVVAAFFDRYRQHDIEGMLALFSPGAALDYVPAGAAAPVATHGRMTWGALLDAFPDLSNDIDAIHADDAGRHATAEVTIRGTQARDFLGIRNRGRSFTLRHAFVFEFDADGRIARLAAYWDNVRLFEDLGKTTLG</sequence>
<dbReference type="Gene3D" id="3.10.450.50">
    <property type="match status" value="1"/>
</dbReference>
<dbReference type="SUPFAM" id="SSF54427">
    <property type="entry name" value="NTF2-like"/>
    <property type="match status" value="1"/>
</dbReference>
<dbReference type="RefSeq" id="WP_089453981.1">
    <property type="nucleotide sequence ID" value="NZ_NKFA01000027.1"/>
</dbReference>
<organism evidence="2 3">
    <name type="scientific">Burkholderia aenigmatica</name>
    <dbReference type="NCBI Taxonomy" id="2015348"/>
    <lineage>
        <taxon>Bacteria</taxon>
        <taxon>Pseudomonadati</taxon>
        <taxon>Pseudomonadota</taxon>
        <taxon>Betaproteobacteria</taxon>
        <taxon>Burkholderiales</taxon>
        <taxon>Burkholderiaceae</taxon>
        <taxon>Burkholderia</taxon>
        <taxon>Burkholderia cepacia complex</taxon>
    </lineage>
</organism>
<evidence type="ECO:0000313" key="2">
    <source>
        <dbReference type="EMBL" id="OXI35874.1"/>
    </source>
</evidence>
<comment type="caution">
    <text evidence="2">The sequence shown here is derived from an EMBL/GenBank/DDBJ whole genome shotgun (WGS) entry which is preliminary data.</text>
</comment>
<reference evidence="3" key="1">
    <citation type="submission" date="2017-06" db="EMBL/GenBank/DDBJ databases">
        <authorList>
            <person name="LiPuma J."/>
            <person name="Spilker T."/>
        </authorList>
    </citation>
    <scope>NUCLEOTIDE SEQUENCE [LARGE SCALE GENOMIC DNA]</scope>
    <source>
        <strain evidence="3">AU17325</strain>
    </source>
</reference>
<dbReference type="Proteomes" id="UP000214600">
    <property type="component" value="Unassembled WGS sequence"/>
</dbReference>
<accession>A0A228I0D9</accession>
<protein>
    <recommendedName>
        <fullName evidence="1">SnoaL-like domain-containing protein</fullName>
    </recommendedName>
</protein>
<evidence type="ECO:0000259" key="1">
    <source>
        <dbReference type="Pfam" id="PF12680"/>
    </source>
</evidence>
<dbReference type="OrthoDB" id="672913at2"/>
<dbReference type="InterPro" id="IPR037401">
    <property type="entry name" value="SnoaL-like"/>
</dbReference>
<gene>
    <name evidence="2" type="ORF">CFB84_36370</name>
</gene>
<reference evidence="2 3" key="2">
    <citation type="submission" date="2017-08" db="EMBL/GenBank/DDBJ databases">
        <title>WGS of novel Burkholderia cepaca complex species.</title>
        <authorList>
            <person name="Lipuma J."/>
            <person name="Spilker T."/>
        </authorList>
    </citation>
    <scope>NUCLEOTIDE SEQUENCE [LARGE SCALE GENOMIC DNA]</scope>
    <source>
        <strain evidence="2 3">AU17325</strain>
    </source>
</reference>
<proteinExistence type="predicted"/>
<dbReference type="InterPro" id="IPR032710">
    <property type="entry name" value="NTF2-like_dom_sf"/>
</dbReference>